<evidence type="ECO:0000256" key="3">
    <source>
        <dbReference type="ARBA" id="ARBA00022553"/>
    </source>
</evidence>
<dbReference type="GO" id="GO:0044550">
    <property type="term" value="P:secondary metabolite biosynthetic process"/>
    <property type="evidence" value="ECO:0007669"/>
    <property type="project" value="UniProtKB-ARBA"/>
</dbReference>
<dbReference type="Gene3D" id="3.40.366.10">
    <property type="entry name" value="Malonyl-Coenzyme A Acyl Carrier Protein, domain 2"/>
    <property type="match status" value="1"/>
</dbReference>
<evidence type="ECO:0000313" key="14">
    <source>
        <dbReference type="Proteomes" id="UP000190675"/>
    </source>
</evidence>
<dbReference type="Pfam" id="PF00550">
    <property type="entry name" value="PP-binding"/>
    <property type="match status" value="2"/>
</dbReference>
<dbReference type="InterPro" id="IPR001242">
    <property type="entry name" value="Condensation_dom"/>
</dbReference>
<dbReference type="InterPro" id="IPR005814">
    <property type="entry name" value="Aminotrans_3"/>
</dbReference>
<dbReference type="InterPro" id="IPR010071">
    <property type="entry name" value="AA_adenyl_dom"/>
</dbReference>
<dbReference type="Pfam" id="PF22621">
    <property type="entry name" value="CurL-like_PKS_C"/>
    <property type="match status" value="1"/>
</dbReference>
<proteinExistence type="inferred from homology"/>
<dbReference type="Gene3D" id="3.40.50.980">
    <property type="match status" value="2"/>
</dbReference>
<dbReference type="InterPro" id="IPR014031">
    <property type="entry name" value="Ketoacyl_synth_C"/>
</dbReference>
<sequence>MSDQETQGAALEGVAIIGMAGRFPGARSVAEFWRNQLEGIESISHFRVEDLEISNRAGVANDPRYIRARSVLDDVDLFDADFFGIYPREAELMDPQQRLFLECCWQAIEDAGYVPDTYPGQIGIYAGSSVWSYFLTRLCTAPGFIEKFTSGYQVSNYFEMMGNSLDFLSTRVSYKLNLRGPSFTMVSACSTSLLAVTQACQSLLTYQSDMALAGGVSITFPQKRGYYYQDGGMVSPDGHVRAFDADAQGTVFGSGLGVVLLKRLDEAIRDGDQIYAVIRGFAVNNDGSAKVGYTAPSVEGQASVIAMAQEAAGVEPESIGYIEAHGTGTPLGDPIELAGLTRAFRARTDRTQFCTIGTAKTNVGHLDIAAGVTGLINATHIVRDGMFPPTLHFNQPNPNFDFKSSPFRVISKRTEWKTDGGLRRAGVSAFGVGGTNAHVVLEQAPERHSLPSARPNHLLVLSARSLAALDQATDNLAAHLKSHPDLNLADVAWTLQAGRRSFDCRRAVVAANATEAIASLSKRDREHVQTRSKPNTEPELYFLFPGQGSQHPNMAREIYDTEPVFREAVDRCAQILRPHLDTDLLTLLYPPDGTGDEVKRRVTETVIAQPAIFTIEYGLAQLWMSWGIRPKAMAGHSIGEFVAACLAGVISLEDALTLVALRGRMMQGLPAGGMLSVRLSEAEVRKRLPDTLSLAAVNSPSLCVVAGALEPLGQFEHEMTEAGVACRRLVTSHAFHSGMMDPLIDPLTDALSKVQLSPPQIPYVSGVTGAWITADEATDARYWARHAREAVQFSAAIKELRKNPQAILLEVGPGNVLATLARQHGGFPADQAIVSSLSDGFSGEGDFEALMTALGALWLAGEKPDWTVLNRGGARQRVSLPTYPFQRKRYWLESIAVPAETPVAIPSAGEATTKFAVAESQINQGTESVNIVPNIPSVPQPTSSADRATRVQAALVEMFAELSGIDLSTLDSATTFLELGFDSLFLTQAAQALQEKFGIKVTFRQLLNDVASLDALTEYVESLLPPEIFAAPATAEAQLAPVQPALPAAGPVASAVAQLTSVPAGTASESLVERLMREQLQAMNQLFAKQLETLQGTPSRPATSPPSSAAISAPVTKAPAKVAASAVDAGAAAAASKPLGDEIKPFGPYKPPQTAASKELTKKQEKHLNVLIDRVTRRTAKSKSFTQEYRKVLADPRVVSGFRPQWKEMVYSIVTDRSKGSRIWDIDRNEYIDLVNGFGPIMLGHRPDFVEKAIEAQLREGFETGPQTPLAGEVARMFCEMTGNERMAFCNTGSEAVLAAMRVSRTVTGRNKVVMFSGDYHGMFDEVLVKGFKNKAGEPQSAPIAPGIPRQSVSNMIVLDYGTEESLEWIRQNARDLAAVLVEPVQSRHPDTRPVEFLREVRKITEASETALIFDEVVTGFRVHQGGCQALFGIRADLATYGKVVAGGMPIGVLAGKSRFMDALDGGMWRYGDESYPEVGVTFFAGTFVRHPLAVAATKAVLQHFWEQGPALQERLNERTARLVRTLNEAVERHGLPTRIESFGSFFYFSFPAAERFASLFYFYMRDKGIHIREGFPCFLTTAHSDADIEAIARAFEESAVEMLEAGFFEQAGARDIALPAPTATKSGREEAREAPVTESQLEVWLSDQLSEEASCSYNESFSLHLRGNVNQSALKQALQSIVSRHQAFRATFGSEGELQNFATELRIDVPTVDLTSLTPSEREGRLQQIVRDDAHLAFQLSKGPLVRAQLVKMAAEHQVLIFTAHHIVCDGWSTNVLLDELSQAYNAISGGAAWSPSVPMPFAEYANSQAKFVDSPEGKKNEQYWLEQFRQPAPLLNLPVDRTRPAIKEFKGATHRTRIAAESYNRIKKFGASQKCTLFVTLLAGFQILLSRLSGQDDIVVGIPTAGQSLLDDAVLVGHCVNFIPLRGGLAGNPTAAEFLAQMKQTVLAGYEHQNYTYGRLVRKLALQRDPSRLPITEIQFNLERVGGALGFDGLEAEVDPNPKGFVNFDIFLNIMESKDGLTLDCDYNTGLFDEETIGRWLEHYKVLLEGMAARADRPVSVLPLLSASDVRQFESWNETRVERAGGLTVHGLFEAQAKDTPDAVAVVFGPSQFTYAELDRRTNQLAHHLRKLGVKPGVLVGVFIERSLEMLVALLGTLKAGGAYVPIDPTFPPERVRFVLEDAGASVVLTQTALTKEWSFGDARVVQLDGDWELIARADTKKPDAIAAPEDLAYVIYTSGSTGKPKGVEVPHRAVVNLLQSMLVQPGLARTDVLAAVTTLSFDISGLELFLPLCVGAKLAIVSRETAQYAVQLLEYLKEVSATVVQATPVTWQQLLEAGWRGEPALKVLCGGEAFPRELANELVKRAQSVWNMYGPTETTIWSAAVEVKAGDGPVPVGHPIANTQLFVLDRELQLAPIGVPGELYIAGLGLARGYHNRPELTAEKFVANPFAKEPGAKMYKTGDLVRRRSDGTLEFLGRLDNQIKLRGFRIELGEIESVLGNHPGVAQAVVLLREDVPGERRLVGYLVAAKGAVPTTADLRDFLVKNLPAYMAPVAYVTVEAMPLTPNGKIDRGALPVPNWSKQPEGLAYVAPRSPGEEAMAGIWAEVLRLERVGINDNLFELGADSLHVFQITARANKAGIQVTPRQVLQFRTIAAILEQLASSSQNQAQPPKQAIKPVPRHKYRLAPQPVRQVT</sequence>
<dbReference type="PROSITE" id="PS00600">
    <property type="entry name" value="AA_TRANSFER_CLASS_3"/>
    <property type="match status" value="1"/>
</dbReference>
<dbReference type="CDD" id="cd19531">
    <property type="entry name" value="LCL_NRPS-like"/>
    <property type="match status" value="1"/>
</dbReference>
<feature type="domain" description="Carrier" evidence="11">
    <location>
        <begin position="2594"/>
        <end position="2668"/>
    </location>
</feature>
<dbReference type="InterPro" id="IPR000873">
    <property type="entry name" value="AMP-dep_synth/lig_dom"/>
</dbReference>
<dbReference type="SUPFAM" id="SSF53383">
    <property type="entry name" value="PLP-dependent transferases"/>
    <property type="match status" value="1"/>
</dbReference>
<dbReference type="InterPro" id="IPR016035">
    <property type="entry name" value="Acyl_Trfase/lysoPLipase"/>
</dbReference>
<dbReference type="Gene3D" id="3.30.559.30">
    <property type="entry name" value="Nonribosomal peptide synthetase, condensation domain"/>
    <property type="match status" value="1"/>
</dbReference>
<dbReference type="Gene3D" id="1.10.1200.10">
    <property type="entry name" value="ACP-like"/>
    <property type="match status" value="2"/>
</dbReference>
<keyword evidence="3" id="KW-0597">Phosphoprotein</keyword>
<dbReference type="GO" id="GO:0031177">
    <property type="term" value="F:phosphopantetheine binding"/>
    <property type="evidence" value="ECO:0007669"/>
    <property type="project" value="InterPro"/>
</dbReference>
<dbReference type="GO" id="GO:0030170">
    <property type="term" value="F:pyridoxal phosphate binding"/>
    <property type="evidence" value="ECO:0007669"/>
    <property type="project" value="InterPro"/>
</dbReference>
<dbReference type="SUPFAM" id="SSF55048">
    <property type="entry name" value="Probable ACP-binding domain of malonyl-CoA ACP transacylase"/>
    <property type="match status" value="1"/>
</dbReference>
<dbReference type="GO" id="GO:0004312">
    <property type="term" value="F:fatty acid synthase activity"/>
    <property type="evidence" value="ECO:0007669"/>
    <property type="project" value="TreeGrafter"/>
</dbReference>
<dbReference type="PANTHER" id="PTHR43775:SF51">
    <property type="entry name" value="INACTIVE PHENOLPHTHIOCEROL SYNTHESIS POLYKETIDE SYNTHASE TYPE I PKS1-RELATED"/>
    <property type="match status" value="1"/>
</dbReference>
<evidence type="ECO:0000259" key="11">
    <source>
        <dbReference type="PROSITE" id="PS50075"/>
    </source>
</evidence>
<evidence type="ECO:0000256" key="1">
    <source>
        <dbReference type="ARBA" id="ARBA00001933"/>
    </source>
</evidence>
<evidence type="ECO:0000313" key="13">
    <source>
        <dbReference type="EMBL" id="SHG99118.1"/>
    </source>
</evidence>
<dbReference type="NCBIfam" id="TIGR01733">
    <property type="entry name" value="AA-adenyl-dom"/>
    <property type="match status" value="1"/>
</dbReference>
<dbReference type="FunFam" id="3.30.300.30:FF:000010">
    <property type="entry name" value="Enterobactin synthetase component F"/>
    <property type="match status" value="1"/>
</dbReference>
<dbReference type="InterPro" id="IPR025110">
    <property type="entry name" value="AMP-bd_C"/>
</dbReference>
<comment type="similarity">
    <text evidence="9">In the C-terminal section; belongs to the NRP synthetase family.</text>
</comment>
<dbReference type="Gene3D" id="3.30.70.3290">
    <property type="match status" value="1"/>
</dbReference>
<dbReference type="SMART" id="SM00827">
    <property type="entry name" value="PKS_AT"/>
    <property type="match status" value="1"/>
</dbReference>
<dbReference type="Pfam" id="PF13193">
    <property type="entry name" value="AMP-binding_C"/>
    <property type="match status" value="1"/>
</dbReference>
<dbReference type="Gene3D" id="3.30.300.30">
    <property type="match status" value="1"/>
</dbReference>
<evidence type="ECO:0000256" key="10">
    <source>
        <dbReference type="SAM" id="MobiDB-lite"/>
    </source>
</evidence>
<feature type="region of interest" description="Disordered" evidence="10">
    <location>
        <begin position="2666"/>
        <end position="2685"/>
    </location>
</feature>
<dbReference type="Pfam" id="PF00668">
    <property type="entry name" value="Condensation"/>
    <property type="match status" value="1"/>
</dbReference>
<dbReference type="InterPro" id="IPR001227">
    <property type="entry name" value="Ac_transferase_dom_sf"/>
</dbReference>
<evidence type="ECO:0000256" key="6">
    <source>
        <dbReference type="ARBA" id="ARBA00022898"/>
    </source>
</evidence>
<keyword evidence="7" id="KW-0443">Lipid metabolism</keyword>
<dbReference type="InterPro" id="IPR016039">
    <property type="entry name" value="Thiolase-like"/>
</dbReference>
<dbReference type="EMBL" id="LT670818">
    <property type="protein sequence ID" value="SHG99118.1"/>
    <property type="molecule type" value="Genomic_DNA"/>
</dbReference>
<dbReference type="Gene3D" id="3.30.559.10">
    <property type="entry name" value="Chloramphenicol acetyltransferase-like domain"/>
    <property type="match status" value="1"/>
</dbReference>
<dbReference type="SUPFAM" id="SSF52777">
    <property type="entry name" value="CoA-dependent acyltransferases"/>
    <property type="match status" value="2"/>
</dbReference>
<dbReference type="FunFam" id="3.40.50.12780:FF:000012">
    <property type="entry name" value="Non-ribosomal peptide synthetase"/>
    <property type="match status" value="1"/>
</dbReference>
<dbReference type="Gene3D" id="3.40.640.10">
    <property type="entry name" value="Type I PLP-dependent aspartate aminotransferase-like (Major domain)"/>
    <property type="match status" value="1"/>
</dbReference>
<dbReference type="SUPFAM" id="SSF56801">
    <property type="entry name" value="Acetyl-CoA synthetase-like"/>
    <property type="match status" value="1"/>
</dbReference>
<dbReference type="Pfam" id="PF02801">
    <property type="entry name" value="Ketoacyl-synt_C"/>
    <property type="match status" value="1"/>
</dbReference>
<dbReference type="CDD" id="cd00833">
    <property type="entry name" value="PKS"/>
    <property type="match status" value="1"/>
</dbReference>
<dbReference type="Gene3D" id="3.40.47.10">
    <property type="match status" value="1"/>
</dbReference>
<gene>
    <name evidence="13" type="ORF">SAMN05444169_5147</name>
</gene>
<keyword evidence="2" id="KW-0596">Phosphopantetheine</keyword>
<dbReference type="Gene3D" id="2.30.38.10">
    <property type="entry name" value="Luciferase, Domain 3"/>
    <property type="match status" value="1"/>
</dbReference>
<dbReference type="PROSITE" id="PS00606">
    <property type="entry name" value="KS3_1"/>
    <property type="match status" value="1"/>
</dbReference>
<dbReference type="GO" id="GO:0043041">
    <property type="term" value="P:amino acid activation for nonribosomal peptide biosynthetic process"/>
    <property type="evidence" value="ECO:0007669"/>
    <property type="project" value="UniProtKB-ARBA"/>
</dbReference>
<dbReference type="InterPro" id="IPR023213">
    <property type="entry name" value="CAT-like_dom_sf"/>
</dbReference>
<protein>
    <submittedName>
        <fullName evidence="13">Amino acid adenylation domain-containing protein</fullName>
    </submittedName>
</protein>
<dbReference type="GO" id="GO:0004315">
    <property type="term" value="F:3-oxoacyl-[acyl-carrier-protein] synthase activity"/>
    <property type="evidence" value="ECO:0007669"/>
    <property type="project" value="InterPro"/>
</dbReference>
<dbReference type="InterPro" id="IPR016036">
    <property type="entry name" value="Malonyl_transacylase_ACP-bd"/>
</dbReference>
<dbReference type="Pfam" id="PF00501">
    <property type="entry name" value="AMP-binding"/>
    <property type="match status" value="1"/>
</dbReference>
<dbReference type="SMART" id="SM00823">
    <property type="entry name" value="PKS_PP"/>
    <property type="match status" value="2"/>
</dbReference>
<dbReference type="InterPro" id="IPR018201">
    <property type="entry name" value="Ketoacyl_synth_AS"/>
</dbReference>
<keyword evidence="8" id="KW-0511">Multifunctional enzyme</keyword>
<comment type="cofactor">
    <cofactor evidence="1">
        <name>pyridoxal 5'-phosphate</name>
        <dbReference type="ChEBI" id="CHEBI:597326"/>
    </cofactor>
</comment>
<dbReference type="SMART" id="SM00825">
    <property type="entry name" value="PKS_KS"/>
    <property type="match status" value="1"/>
</dbReference>
<feature type="domain" description="Carrier" evidence="11">
    <location>
        <begin position="946"/>
        <end position="1024"/>
    </location>
</feature>
<dbReference type="SUPFAM" id="SSF52151">
    <property type="entry name" value="FabD/lysophospholipase-like"/>
    <property type="match status" value="1"/>
</dbReference>
<feature type="region of interest" description="Disordered" evidence="10">
    <location>
        <begin position="1140"/>
        <end position="1163"/>
    </location>
</feature>
<dbReference type="GO" id="GO:0008483">
    <property type="term" value="F:transaminase activity"/>
    <property type="evidence" value="ECO:0007669"/>
    <property type="project" value="InterPro"/>
</dbReference>
<dbReference type="SUPFAM" id="SSF47336">
    <property type="entry name" value="ACP-like"/>
    <property type="match status" value="2"/>
</dbReference>
<dbReference type="Pfam" id="PF00109">
    <property type="entry name" value="ketoacyl-synt"/>
    <property type="match status" value="1"/>
</dbReference>
<evidence type="ECO:0000256" key="2">
    <source>
        <dbReference type="ARBA" id="ARBA00022450"/>
    </source>
</evidence>
<dbReference type="GO" id="GO:0006633">
    <property type="term" value="P:fatty acid biosynthetic process"/>
    <property type="evidence" value="ECO:0007669"/>
    <property type="project" value="InterPro"/>
</dbReference>
<dbReference type="Pfam" id="PF00698">
    <property type="entry name" value="Acyl_transf_1"/>
    <property type="match status" value="1"/>
</dbReference>
<dbReference type="InterPro" id="IPR049704">
    <property type="entry name" value="Aminotrans_3_PPA_site"/>
</dbReference>
<keyword evidence="5" id="KW-0276">Fatty acid metabolism</keyword>
<dbReference type="InterPro" id="IPR020806">
    <property type="entry name" value="PKS_PP-bd"/>
</dbReference>
<dbReference type="InterPro" id="IPR015422">
    <property type="entry name" value="PyrdxlP-dep_Trfase_small"/>
</dbReference>
<dbReference type="InterPro" id="IPR015421">
    <property type="entry name" value="PyrdxlP-dep_Trfase_major"/>
</dbReference>
<dbReference type="FunFam" id="2.30.38.10:FF:000001">
    <property type="entry name" value="Non-ribosomal peptide synthetase PvdI"/>
    <property type="match status" value="1"/>
</dbReference>
<dbReference type="InterPro" id="IPR050091">
    <property type="entry name" value="PKS_NRPS_Biosynth_Enz"/>
</dbReference>
<dbReference type="OrthoDB" id="9778690at2"/>
<dbReference type="CDD" id="cd12116">
    <property type="entry name" value="A_NRPS_Ta1_like"/>
    <property type="match status" value="1"/>
</dbReference>
<reference evidence="13 14" key="1">
    <citation type="submission" date="2016-11" db="EMBL/GenBank/DDBJ databases">
        <authorList>
            <person name="Jaros S."/>
            <person name="Januszkiewicz K."/>
            <person name="Wedrychowicz H."/>
        </authorList>
    </citation>
    <scope>NUCLEOTIDE SEQUENCE [LARGE SCALE GENOMIC DNA]</scope>
    <source>
        <strain evidence="13 14">GAS242</strain>
    </source>
</reference>
<dbReference type="InterPro" id="IPR015424">
    <property type="entry name" value="PyrdxlP-dep_Trfase"/>
</dbReference>
<dbReference type="InterPro" id="IPR014030">
    <property type="entry name" value="Ketoacyl_synth_N"/>
</dbReference>
<dbReference type="Gene3D" id="3.30.70.250">
    <property type="entry name" value="Malonyl-CoA ACP transacylase, ACP-binding"/>
    <property type="match status" value="1"/>
</dbReference>
<dbReference type="SUPFAM" id="SSF53901">
    <property type="entry name" value="Thiolase-like"/>
    <property type="match status" value="1"/>
</dbReference>
<dbReference type="RefSeq" id="WP_079568345.1">
    <property type="nucleotide sequence ID" value="NZ_LT670818.1"/>
</dbReference>
<dbReference type="PROSITE" id="PS52004">
    <property type="entry name" value="KS3_2"/>
    <property type="match status" value="1"/>
</dbReference>
<dbReference type="InterPro" id="IPR020841">
    <property type="entry name" value="PKS_Beta-ketoAc_synthase_dom"/>
</dbReference>
<dbReference type="InterPro" id="IPR045851">
    <property type="entry name" value="AMP-bd_C_sf"/>
</dbReference>
<dbReference type="PROSITE" id="PS00455">
    <property type="entry name" value="AMP_BINDING"/>
    <property type="match status" value="1"/>
</dbReference>
<dbReference type="Gene3D" id="3.90.1150.10">
    <property type="entry name" value="Aspartate Aminotransferase, domain 1"/>
    <property type="match status" value="1"/>
</dbReference>
<dbReference type="Proteomes" id="UP000190675">
    <property type="component" value="Chromosome I"/>
</dbReference>
<evidence type="ECO:0000256" key="9">
    <source>
        <dbReference type="ARBA" id="ARBA00029443"/>
    </source>
</evidence>
<dbReference type="FunFam" id="3.40.47.10:FF:000042">
    <property type="entry name" value="Polyketide synthase Pks13"/>
    <property type="match status" value="1"/>
</dbReference>
<dbReference type="InterPro" id="IPR020845">
    <property type="entry name" value="AMP-binding_CS"/>
</dbReference>
<organism evidence="13 14">
    <name type="scientific">Bradyrhizobium erythrophlei</name>
    <dbReference type="NCBI Taxonomy" id="1437360"/>
    <lineage>
        <taxon>Bacteria</taxon>
        <taxon>Pseudomonadati</taxon>
        <taxon>Pseudomonadota</taxon>
        <taxon>Alphaproteobacteria</taxon>
        <taxon>Hyphomicrobiales</taxon>
        <taxon>Nitrobacteraceae</taxon>
        <taxon>Bradyrhizobium</taxon>
    </lineage>
</organism>
<dbReference type="FunFam" id="3.40.50.980:FF:000001">
    <property type="entry name" value="Non-ribosomal peptide synthetase"/>
    <property type="match status" value="1"/>
</dbReference>
<dbReference type="PROSITE" id="PS50075">
    <property type="entry name" value="CARRIER"/>
    <property type="match status" value="2"/>
</dbReference>
<dbReference type="InterPro" id="IPR036736">
    <property type="entry name" value="ACP-like_sf"/>
</dbReference>
<evidence type="ECO:0000259" key="12">
    <source>
        <dbReference type="PROSITE" id="PS52004"/>
    </source>
</evidence>
<dbReference type="InterPro" id="IPR009081">
    <property type="entry name" value="PP-bd_ACP"/>
</dbReference>
<accession>A0A1M5PBE8</accession>
<keyword evidence="6" id="KW-0663">Pyridoxal phosphate</keyword>
<evidence type="ECO:0000256" key="8">
    <source>
        <dbReference type="ARBA" id="ARBA00023268"/>
    </source>
</evidence>
<evidence type="ECO:0000256" key="5">
    <source>
        <dbReference type="ARBA" id="ARBA00022832"/>
    </source>
</evidence>
<evidence type="ECO:0000256" key="4">
    <source>
        <dbReference type="ARBA" id="ARBA00022679"/>
    </source>
</evidence>
<dbReference type="InterPro" id="IPR014043">
    <property type="entry name" value="Acyl_transferase_dom"/>
</dbReference>
<feature type="domain" description="Ketosynthase family 3 (KS3)" evidence="12">
    <location>
        <begin position="11"/>
        <end position="443"/>
    </location>
</feature>
<keyword evidence="4" id="KW-0808">Transferase</keyword>
<name>A0A1M5PBE8_9BRAD</name>
<evidence type="ECO:0000256" key="7">
    <source>
        <dbReference type="ARBA" id="ARBA00023098"/>
    </source>
</evidence>
<dbReference type="PANTHER" id="PTHR43775">
    <property type="entry name" value="FATTY ACID SYNTHASE"/>
    <property type="match status" value="1"/>
</dbReference>
<dbReference type="Pfam" id="PF00202">
    <property type="entry name" value="Aminotran_3"/>
    <property type="match status" value="1"/>
</dbReference>